<dbReference type="Pfam" id="PF00528">
    <property type="entry name" value="BPD_transp_1"/>
    <property type="match status" value="1"/>
</dbReference>
<organism evidence="10 11">
    <name type="scientific">Falsiroseomonas algicola</name>
    <dbReference type="NCBI Taxonomy" id="2716930"/>
    <lineage>
        <taxon>Bacteria</taxon>
        <taxon>Pseudomonadati</taxon>
        <taxon>Pseudomonadota</taxon>
        <taxon>Alphaproteobacteria</taxon>
        <taxon>Acetobacterales</taxon>
        <taxon>Roseomonadaceae</taxon>
        <taxon>Falsiroseomonas</taxon>
    </lineage>
</organism>
<dbReference type="SUPFAM" id="SSF161098">
    <property type="entry name" value="MetI-like"/>
    <property type="match status" value="1"/>
</dbReference>
<feature type="transmembrane region" description="Helical" evidence="8">
    <location>
        <begin position="150"/>
        <end position="172"/>
    </location>
</feature>
<feature type="transmembrane region" description="Helical" evidence="8">
    <location>
        <begin position="257"/>
        <end position="280"/>
    </location>
</feature>
<dbReference type="EMBL" id="JAAIKB010000001">
    <property type="protein sequence ID" value="NGM18740.1"/>
    <property type="molecule type" value="Genomic_DNA"/>
</dbReference>
<dbReference type="PANTHER" id="PTHR42929:SF5">
    <property type="entry name" value="ABC TRANSPORTER PERMEASE PROTEIN"/>
    <property type="match status" value="1"/>
</dbReference>
<name>A0A6M1LEN2_9PROT</name>
<comment type="subcellular location">
    <subcellularLocation>
        <location evidence="1 8">Cell membrane</location>
        <topology evidence="1 8">Multi-pass membrane protein</topology>
    </subcellularLocation>
</comment>
<reference evidence="10 11" key="1">
    <citation type="submission" date="2020-03" db="EMBL/GenBank/DDBJ databases">
        <title>Roseomonas stagni sp. nov., isolated from pond water in Japan.</title>
        <authorList>
            <person name="Furuhata K."/>
            <person name="Miyamoto H."/>
            <person name="Goto K."/>
        </authorList>
    </citation>
    <scope>NUCLEOTIDE SEQUENCE [LARGE SCALE GENOMIC DNA]</scope>
    <source>
        <strain evidence="10 11">PeD5</strain>
    </source>
</reference>
<keyword evidence="3 8" id="KW-0813">Transport</keyword>
<evidence type="ECO:0000256" key="8">
    <source>
        <dbReference type="RuleBase" id="RU363032"/>
    </source>
</evidence>
<dbReference type="InterPro" id="IPR000515">
    <property type="entry name" value="MetI-like"/>
</dbReference>
<dbReference type="InterPro" id="IPR035906">
    <property type="entry name" value="MetI-like_sf"/>
</dbReference>
<evidence type="ECO:0000256" key="2">
    <source>
        <dbReference type="ARBA" id="ARBA00007069"/>
    </source>
</evidence>
<feature type="domain" description="ABC transmembrane type-1" evidence="9">
    <location>
        <begin position="71"/>
        <end position="276"/>
    </location>
</feature>
<evidence type="ECO:0000256" key="7">
    <source>
        <dbReference type="ARBA" id="ARBA00023136"/>
    </source>
</evidence>
<accession>A0A6M1LEN2</accession>
<evidence type="ECO:0000259" key="9">
    <source>
        <dbReference type="PROSITE" id="PS50928"/>
    </source>
</evidence>
<evidence type="ECO:0000313" key="10">
    <source>
        <dbReference type="EMBL" id="NGM18740.1"/>
    </source>
</evidence>
<comment type="caution">
    <text evidence="10">The sequence shown here is derived from an EMBL/GenBank/DDBJ whole genome shotgun (WGS) entry which is preliminary data.</text>
</comment>
<protein>
    <submittedName>
        <fullName evidence="10">ABC transporter permease</fullName>
    </submittedName>
</protein>
<feature type="transmembrane region" description="Helical" evidence="8">
    <location>
        <begin position="12"/>
        <end position="33"/>
    </location>
</feature>
<dbReference type="PROSITE" id="PS50928">
    <property type="entry name" value="ABC_TM1"/>
    <property type="match status" value="1"/>
</dbReference>
<keyword evidence="4" id="KW-1003">Cell membrane</keyword>
<keyword evidence="5 8" id="KW-0812">Transmembrane</keyword>
<dbReference type="RefSeq" id="WP_164692619.1">
    <property type="nucleotide sequence ID" value="NZ_JAAIKB010000001.1"/>
</dbReference>
<comment type="similarity">
    <text evidence="2">Belongs to the binding-protein-dependent transport system permease family. CysTW subfamily.</text>
</comment>
<dbReference type="PROSITE" id="PS51257">
    <property type="entry name" value="PROKAR_LIPOPROTEIN"/>
    <property type="match status" value="1"/>
</dbReference>
<keyword evidence="6 8" id="KW-1133">Transmembrane helix</keyword>
<dbReference type="PANTHER" id="PTHR42929">
    <property type="entry name" value="INNER MEMBRANE ABC TRANSPORTER PERMEASE PROTEIN YDCU-RELATED-RELATED"/>
    <property type="match status" value="1"/>
</dbReference>
<evidence type="ECO:0000256" key="6">
    <source>
        <dbReference type="ARBA" id="ARBA00022989"/>
    </source>
</evidence>
<sequence length="290" mass="31267">MEARTRLSPALLGWLLAGPAVLFLLACFVFPAAQTLYLGIGARTEAGVMQYGLTIENYRRAFATDLYWRVLLRTIRMATSAAIVAAIVGYPLAWVLARGRPWLSRTVTLVLVTPLLVNVVVRSYGWSAILSRNGLISWVLQGLGWEDPPAILYTEWAVLIASVHVFLPFMVLPLAGAIGRIPPSAEQAATVAGAGPAQRFLRIILPLSLPGLAVGLPLVFSLTAAAFVTPQILGGNFSPLLGTLIEQQVLTLHDWPFGAALASLLVAMVLLVNLVFIGIIGRRINRWAQA</sequence>
<evidence type="ECO:0000256" key="4">
    <source>
        <dbReference type="ARBA" id="ARBA00022475"/>
    </source>
</evidence>
<dbReference type="CDD" id="cd06261">
    <property type="entry name" value="TM_PBP2"/>
    <property type="match status" value="1"/>
</dbReference>
<feature type="transmembrane region" description="Helical" evidence="8">
    <location>
        <begin position="109"/>
        <end position="130"/>
    </location>
</feature>
<dbReference type="GO" id="GO:0055085">
    <property type="term" value="P:transmembrane transport"/>
    <property type="evidence" value="ECO:0007669"/>
    <property type="project" value="InterPro"/>
</dbReference>
<keyword evidence="11" id="KW-1185">Reference proteome</keyword>
<gene>
    <name evidence="10" type="ORF">G3576_01860</name>
</gene>
<keyword evidence="7 8" id="KW-0472">Membrane</keyword>
<dbReference type="GO" id="GO:0005886">
    <property type="term" value="C:plasma membrane"/>
    <property type="evidence" value="ECO:0007669"/>
    <property type="project" value="UniProtKB-SubCell"/>
</dbReference>
<dbReference type="Gene3D" id="1.10.3720.10">
    <property type="entry name" value="MetI-like"/>
    <property type="match status" value="1"/>
</dbReference>
<feature type="transmembrane region" description="Helical" evidence="8">
    <location>
        <begin position="75"/>
        <end position="97"/>
    </location>
</feature>
<proteinExistence type="inferred from homology"/>
<evidence type="ECO:0000256" key="5">
    <source>
        <dbReference type="ARBA" id="ARBA00022692"/>
    </source>
</evidence>
<evidence type="ECO:0000313" key="11">
    <source>
        <dbReference type="Proteomes" id="UP000475385"/>
    </source>
</evidence>
<dbReference type="AlphaFoldDB" id="A0A6M1LEN2"/>
<evidence type="ECO:0000256" key="1">
    <source>
        <dbReference type="ARBA" id="ARBA00004651"/>
    </source>
</evidence>
<evidence type="ECO:0000256" key="3">
    <source>
        <dbReference type="ARBA" id="ARBA00022448"/>
    </source>
</evidence>
<dbReference type="Proteomes" id="UP000475385">
    <property type="component" value="Unassembled WGS sequence"/>
</dbReference>
<feature type="transmembrane region" description="Helical" evidence="8">
    <location>
        <begin position="207"/>
        <end position="228"/>
    </location>
</feature>